<keyword evidence="5 6" id="KW-0694">RNA-binding</keyword>
<evidence type="ECO:0000256" key="7">
    <source>
        <dbReference type="NCBIfam" id="TIGR00188"/>
    </source>
</evidence>
<dbReference type="HAMAP" id="MF_00227">
    <property type="entry name" value="RNase_P"/>
    <property type="match status" value="1"/>
</dbReference>
<keyword evidence="1 6" id="KW-0819">tRNA processing</keyword>
<gene>
    <name evidence="6 9" type="primary">rnpA</name>
    <name evidence="9" type="ORF">R6G80_06955</name>
    <name evidence="8" type="ORF">R6G86_05615</name>
</gene>
<evidence type="ECO:0000256" key="6">
    <source>
        <dbReference type="HAMAP-Rule" id="MF_00227"/>
    </source>
</evidence>
<name>A0AAW9HYC1_9ACTO</name>
<keyword evidence="2 6" id="KW-0540">Nuclease</keyword>
<dbReference type="Pfam" id="PF00825">
    <property type="entry name" value="Ribonuclease_P"/>
    <property type="match status" value="1"/>
</dbReference>
<dbReference type="Proteomes" id="UP001281731">
    <property type="component" value="Unassembled WGS sequence"/>
</dbReference>
<sequence>MLPADHRMWRSAEFAQAFRGTRGSSRSFQVSIAEATDTQATDPHPVRVGFVVSKKIGNSVVRHRVTRQLRHIIRSHLDLFNRGELVVVRAFPPAKDASYDCLEKDVLTALGQARKRMKIVARGEK</sequence>
<evidence type="ECO:0000313" key="8">
    <source>
        <dbReference type="EMBL" id="MDY5133216.1"/>
    </source>
</evidence>
<dbReference type="AlphaFoldDB" id="A0AAW9HYC1"/>
<accession>A0AAW9HYC1</accession>
<dbReference type="InterPro" id="IPR020568">
    <property type="entry name" value="Ribosomal_Su5_D2-typ_SF"/>
</dbReference>
<dbReference type="Gene3D" id="3.30.230.10">
    <property type="match status" value="1"/>
</dbReference>
<reference evidence="9 10" key="1">
    <citation type="submission" date="2023-10" db="EMBL/GenBank/DDBJ databases">
        <title>Whole Genome based description of the genera Actinobaculum and Actinotignum reveals a complex phylogenetic relationship within the species included in the genus Actinotignum.</title>
        <authorList>
            <person name="Jensen C.S."/>
            <person name="Dargis R."/>
            <person name="Kemp M."/>
            <person name="Christensen J.J."/>
        </authorList>
    </citation>
    <scope>NUCLEOTIDE SEQUENCE</scope>
    <source>
        <strain evidence="9">SLA_B511</strain>
        <strain evidence="8 10">SLA_B974</strain>
    </source>
</reference>
<dbReference type="GO" id="GO:0004526">
    <property type="term" value="F:ribonuclease P activity"/>
    <property type="evidence" value="ECO:0007669"/>
    <property type="project" value="UniProtKB-UniRule"/>
</dbReference>
<dbReference type="EC" id="3.1.26.5" evidence="6 7"/>
<organism evidence="9 11">
    <name type="scientific">Actinotignum urinale</name>
    <dbReference type="NCBI Taxonomy" id="190146"/>
    <lineage>
        <taxon>Bacteria</taxon>
        <taxon>Bacillati</taxon>
        <taxon>Actinomycetota</taxon>
        <taxon>Actinomycetes</taxon>
        <taxon>Actinomycetales</taxon>
        <taxon>Actinomycetaceae</taxon>
        <taxon>Actinotignum</taxon>
    </lineage>
</organism>
<keyword evidence="3 6" id="KW-0255">Endonuclease</keyword>
<dbReference type="Proteomes" id="UP001275049">
    <property type="component" value="Unassembled WGS sequence"/>
</dbReference>
<comment type="catalytic activity">
    <reaction evidence="6">
        <text>Endonucleolytic cleavage of RNA, removing 5'-extranucleotides from tRNA precursor.</text>
        <dbReference type="EC" id="3.1.26.5"/>
    </reaction>
</comment>
<keyword evidence="4 6" id="KW-0378">Hydrolase</keyword>
<dbReference type="NCBIfam" id="TIGR00188">
    <property type="entry name" value="rnpA"/>
    <property type="match status" value="1"/>
</dbReference>
<protein>
    <recommendedName>
        <fullName evidence="6 7">Ribonuclease P protein component</fullName>
        <shortName evidence="6">RNase P protein</shortName>
        <shortName evidence="6">RNaseP protein</shortName>
        <ecNumber evidence="6 7">3.1.26.5</ecNumber>
    </recommendedName>
    <alternativeName>
        <fullName evidence="6">Protein C5</fullName>
    </alternativeName>
</protein>
<evidence type="ECO:0000256" key="5">
    <source>
        <dbReference type="ARBA" id="ARBA00022884"/>
    </source>
</evidence>
<comment type="caution">
    <text evidence="9">The sequence shown here is derived from an EMBL/GenBank/DDBJ whole genome shotgun (WGS) entry which is preliminary data.</text>
</comment>
<evidence type="ECO:0000313" key="10">
    <source>
        <dbReference type="Proteomes" id="UP001275049"/>
    </source>
</evidence>
<comment type="similarity">
    <text evidence="6">Belongs to the RnpA family.</text>
</comment>
<dbReference type="GO" id="GO:0042781">
    <property type="term" value="F:3'-tRNA processing endoribonuclease activity"/>
    <property type="evidence" value="ECO:0007669"/>
    <property type="project" value="TreeGrafter"/>
</dbReference>
<dbReference type="InterPro" id="IPR014721">
    <property type="entry name" value="Ribsml_uS5_D2-typ_fold_subgr"/>
</dbReference>
<proteinExistence type="inferred from homology"/>
<dbReference type="GO" id="GO:0001682">
    <property type="term" value="P:tRNA 5'-leader removal"/>
    <property type="evidence" value="ECO:0007669"/>
    <property type="project" value="UniProtKB-UniRule"/>
</dbReference>
<evidence type="ECO:0000313" key="9">
    <source>
        <dbReference type="EMBL" id="MDY5155455.1"/>
    </source>
</evidence>
<dbReference type="GO" id="GO:0000049">
    <property type="term" value="F:tRNA binding"/>
    <property type="evidence" value="ECO:0007669"/>
    <property type="project" value="UniProtKB-UniRule"/>
</dbReference>
<dbReference type="PANTHER" id="PTHR33992:SF1">
    <property type="entry name" value="RIBONUCLEASE P PROTEIN COMPONENT"/>
    <property type="match status" value="1"/>
</dbReference>
<dbReference type="InterPro" id="IPR000100">
    <property type="entry name" value="RNase_P"/>
</dbReference>
<dbReference type="GO" id="GO:0030677">
    <property type="term" value="C:ribonuclease P complex"/>
    <property type="evidence" value="ECO:0007669"/>
    <property type="project" value="TreeGrafter"/>
</dbReference>
<evidence type="ECO:0000256" key="3">
    <source>
        <dbReference type="ARBA" id="ARBA00022759"/>
    </source>
</evidence>
<dbReference type="SUPFAM" id="SSF54211">
    <property type="entry name" value="Ribosomal protein S5 domain 2-like"/>
    <property type="match status" value="1"/>
</dbReference>
<dbReference type="EMBL" id="JAWNGC010000009">
    <property type="protein sequence ID" value="MDY5155455.1"/>
    <property type="molecule type" value="Genomic_DNA"/>
</dbReference>
<evidence type="ECO:0000256" key="4">
    <source>
        <dbReference type="ARBA" id="ARBA00022801"/>
    </source>
</evidence>
<evidence type="ECO:0000313" key="11">
    <source>
        <dbReference type="Proteomes" id="UP001281731"/>
    </source>
</evidence>
<dbReference type="EMBL" id="JAWNGA010000008">
    <property type="protein sequence ID" value="MDY5133216.1"/>
    <property type="molecule type" value="Genomic_DNA"/>
</dbReference>
<comment type="subunit">
    <text evidence="6">Consists of a catalytic RNA component (M1 or rnpB) and a protein subunit.</text>
</comment>
<dbReference type="PANTHER" id="PTHR33992">
    <property type="entry name" value="RIBONUCLEASE P PROTEIN COMPONENT"/>
    <property type="match status" value="1"/>
</dbReference>
<dbReference type="RefSeq" id="WP_022866913.1">
    <property type="nucleotide sequence ID" value="NZ_CAMYCL010000004.1"/>
</dbReference>
<comment type="function">
    <text evidence="6">RNaseP catalyzes the removal of the 5'-leader sequence from pre-tRNA to produce the mature 5'-terminus. It can also cleave other RNA substrates such as 4.5S RNA. The protein component plays an auxiliary but essential role in vivo by binding to the 5'-leader sequence and broadening the substrate specificity of the ribozyme.</text>
</comment>
<evidence type="ECO:0000256" key="2">
    <source>
        <dbReference type="ARBA" id="ARBA00022722"/>
    </source>
</evidence>
<evidence type="ECO:0000256" key="1">
    <source>
        <dbReference type="ARBA" id="ARBA00022694"/>
    </source>
</evidence>
<keyword evidence="10" id="KW-1185">Reference proteome</keyword>